<organism evidence="8 9">
    <name type="scientific">Agrobacterium salinitolerans</name>
    <dbReference type="NCBI Taxonomy" id="1183413"/>
    <lineage>
        <taxon>Bacteria</taxon>
        <taxon>Pseudomonadati</taxon>
        <taxon>Pseudomonadota</taxon>
        <taxon>Alphaproteobacteria</taxon>
        <taxon>Hyphomicrobiales</taxon>
        <taxon>Rhizobiaceae</taxon>
        <taxon>Rhizobium/Agrobacterium group</taxon>
        <taxon>Agrobacterium</taxon>
    </lineage>
</organism>
<dbReference type="GO" id="GO:0005886">
    <property type="term" value="C:plasma membrane"/>
    <property type="evidence" value="ECO:0007669"/>
    <property type="project" value="UniProtKB-SubCell"/>
</dbReference>
<dbReference type="InterPro" id="IPR017850">
    <property type="entry name" value="Alkaline_phosphatase_core_sf"/>
</dbReference>
<dbReference type="PANTHER" id="PTHR47371:SF3">
    <property type="entry name" value="PHOSPHOGLYCEROL TRANSFERASE I"/>
    <property type="match status" value="1"/>
</dbReference>
<comment type="caution">
    <text evidence="8">The sequence shown here is derived from an EMBL/GenBank/DDBJ whole genome shotgun (WGS) entry which is preliminary data.</text>
</comment>
<dbReference type="Proteomes" id="UP001151018">
    <property type="component" value="Unassembled WGS sequence"/>
</dbReference>
<accession>A0A9X3KKF5</accession>
<keyword evidence="3 6" id="KW-0812">Transmembrane</keyword>
<dbReference type="InterPro" id="IPR000917">
    <property type="entry name" value="Sulfatase_N"/>
</dbReference>
<feature type="transmembrane region" description="Helical" evidence="6">
    <location>
        <begin position="35"/>
        <end position="54"/>
    </location>
</feature>
<evidence type="ECO:0000256" key="2">
    <source>
        <dbReference type="ARBA" id="ARBA00022475"/>
    </source>
</evidence>
<gene>
    <name evidence="8" type="ORF">O9X88_03045</name>
</gene>
<keyword evidence="4 6" id="KW-1133">Transmembrane helix</keyword>
<feature type="transmembrane region" description="Helical" evidence="6">
    <location>
        <begin position="148"/>
        <end position="171"/>
    </location>
</feature>
<evidence type="ECO:0000259" key="7">
    <source>
        <dbReference type="Pfam" id="PF00884"/>
    </source>
</evidence>
<feature type="domain" description="Sulfatase N-terminal" evidence="7">
    <location>
        <begin position="273"/>
        <end position="564"/>
    </location>
</feature>
<feature type="transmembrane region" description="Helical" evidence="6">
    <location>
        <begin position="96"/>
        <end position="114"/>
    </location>
</feature>
<reference evidence="8" key="1">
    <citation type="submission" date="2022-12" db="EMBL/GenBank/DDBJ databases">
        <title>Draft genome sequences of 22 rhizogenic Agrobacterium biovar 1 strains, the causative agent of hairy root disease.</title>
        <authorList>
            <person name="Kim N."/>
            <person name="Vargas P."/>
            <person name="Rediers H."/>
        </authorList>
    </citation>
    <scope>NUCLEOTIDE SEQUENCE</scope>
    <source>
        <strain evidence="8">ST15.13.006</strain>
    </source>
</reference>
<proteinExistence type="predicted"/>
<sequence>MGLKHSAPKTTASEKAGFVFSPAWTRSLSKLSGTAYTLANLTVASVVLVVALEWMARGSLTDVGAFLTSSARPGMTTIAAVLGLLVVLDALLGRRYLSLIALAPLCALTGLISAQKQTYLSDPLYPSDLLFGRQILELLPTMLRAQPMTAALVALGIFATIAALTGLWLLARRHSPGLSWRERAAGLALALPLLAGLASLMDYSHYSWVRDRLNIIPMMWDQQENYRHNGFLMAFAFNIPMANVAAPQGYGENAIADLTSKPAAFAANKGDYPDVIMLMSESLWDPKRLENVKLSDDPMPTIRAKRSGNVFSPEFGGMTANVEFEALTGFSNAFLPYGSIPYQQYIRRPVPSLASFFRGEGYSAIAMHPFQEWFWNRKQVYANFGFEEFRSEETLPAMEKRGNFASDDALMDEIMATAEKAQNPLFLFAVTLQGHGPYEATRYAKNTIGVEGDLSASASQALATYSQGVAEADEALLKLMRWAKKRDRETIIVLFGDHLPPLGQTFVESGYMPGMVASRRAPLEVMKKEHETPLVVWSSKKGVRKNIGTISPALLPYHVLKTAGFSDPFYTGMLGEVQQAFSVVDRHMLVTADGKAQPDWSIAANAVPEVVRDYRMLQFDMMFGQQYGRERFFPGFNWLHEGAPSV</sequence>
<protein>
    <submittedName>
        <fullName evidence="8">LTA synthase family protein</fullName>
    </submittedName>
</protein>
<dbReference type="CDD" id="cd16015">
    <property type="entry name" value="LTA_synthase"/>
    <property type="match status" value="1"/>
</dbReference>
<dbReference type="RefSeq" id="WP_269834569.1">
    <property type="nucleotide sequence ID" value="NZ_JAPZLR010000001.1"/>
</dbReference>
<feature type="transmembrane region" description="Helical" evidence="6">
    <location>
        <begin position="183"/>
        <end position="201"/>
    </location>
</feature>
<dbReference type="SUPFAM" id="SSF53649">
    <property type="entry name" value="Alkaline phosphatase-like"/>
    <property type="match status" value="1"/>
</dbReference>
<dbReference type="EMBL" id="JAPZLR010000001">
    <property type="protein sequence ID" value="MCZ7936509.1"/>
    <property type="molecule type" value="Genomic_DNA"/>
</dbReference>
<evidence type="ECO:0000256" key="1">
    <source>
        <dbReference type="ARBA" id="ARBA00004651"/>
    </source>
</evidence>
<evidence type="ECO:0000256" key="5">
    <source>
        <dbReference type="ARBA" id="ARBA00023136"/>
    </source>
</evidence>
<evidence type="ECO:0000313" key="8">
    <source>
        <dbReference type="EMBL" id="MCZ7936509.1"/>
    </source>
</evidence>
<dbReference type="PANTHER" id="PTHR47371">
    <property type="entry name" value="LIPOTEICHOIC ACID SYNTHASE"/>
    <property type="match status" value="1"/>
</dbReference>
<name>A0A9X3KKF5_9HYPH</name>
<dbReference type="InterPro" id="IPR050448">
    <property type="entry name" value="OpgB/LTA_synthase_biosynth"/>
</dbReference>
<keyword evidence="5 6" id="KW-0472">Membrane</keyword>
<evidence type="ECO:0000256" key="6">
    <source>
        <dbReference type="SAM" id="Phobius"/>
    </source>
</evidence>
<comment type="subcellular location">
    <subcellularLocation>
        <location evidence="1">Cell membrane</location>
        <topology evidence="1">Multi-pass membrane protein</topology>
    </subcellularLocation>
</comment>
<feature type="transmembrane region" description="Helical" evidence="6">
    <location>
        <begin position="74"/>
        <end position="91"/>
    </location>
</feature>
<evidence type="ECO:0000256" key="4">
    <source>
        <dbReference type="ARBA" id="ARBA00022989"/>
    </source>
</evidence>
<evidence type="ECO:0000313" key="9">
    <source>
        <dbReference type="Proteomes" id="UP001151018"/>
    </source>
</evidence>
<dbReference type="AlphaFoldDB" id="A0A9X3KKF5"/>
<evidence type="ECO:0000256" key="3">
    <source>
        <dbReference type="ARBA" id="ARBA00022692"/>
    </source>
</evidence>
<dbReference type="Pfam" id="PF00884">
    <property type="entry name" value="Sulfatase"/>
    <property type="match status" value="1"/>
</dbReference>
<keyword evidence="2" id="KW-1003">Cell membrane</keyword>
<dbReference type="Gene3D" id="3.40.720.10">
    <property type="entry name" value="Alkaline Phosphatase, subunit A"/>
    <property type="match status" value="1"/>
</dbReference>